<evidence type="ECO:0000313" key="8">
    <source>
        <dbReference type="Proteomes" id="UP000440041"/>
    </source>
</evidence>
<evidence type="ECO:0000256" key="3">
    <source>
        <dbReference type="ARBA" id="ARBA00022692"/>
    </source>
</evidence>
<evidence type="ECO:0000256" key="5">
    <source>
        <dbReference type="ARBA" id="ARBA00023136"/>
    </source>
</evidence>
<evidence type="ECO:0000256" key="2">
    <source>
        <dbReference type="ARBA" id="ARBA00022475"/>
    </source>
</evidence>
<dbReference type="Proteomes" id="UP000440041">
    <property type="component" value="Unassembled WGS sequence"/>
</dbReference>
<comment type="subcellular location">
    <subcellularLocation>
        <location evidence="1">Membrane</location>
        <topology evidence="1">Multi-pass membrane protein</topology>
    </subcellularLocation>
</comment>
<dbReference type="PANTHER" id="PTHR34857:SF2">
    <property type="entry name" value="SLL0384 PROTEIN"/>
    <property type="match status" value="1"/>
</dbReference>
<evidence type="ECO:0000313" key="7">
    <source>
        <dbReference type="EMBL" id="KAB8297450.1"/>
    </source>
</evidence>
<dbReference type="OrthoDB" id="3251998at2"/>
<name>A0A6A2W2Y0_9BIFI</name>
<feature type="transmembrane region" description="Helical" evidence="6">
    <location>
        <begin position="44"/>
        <end position="60"/>
    </location>
</feature>
<dbReference type="RefSeq" id="WP_152355891.1">
    <property type="nucleotide sequence ID" value="NZ_JBHLXF010000026.1"/>
</dbReference>
<dbReference type="CDD" id="cd16914">
    <property type="entry name" value="EcfT"/>
    <property type="match status" value="1"/>
</dbReference>
<feature type="transmembrane region" description="Helical" evidence="6">
    <location>
        <begin position="67"/>
        <end position="85"/>
    </location>
</feature>
<evidence type="ECO:0000256" key="6">
    <source>
        <dbReference type="SAM" id="Phobius"/>
    </source>
</evidence>
<feature type="transmembrane region" description="Helical" evidence="6">
    <location>
        <begin position="21"/>
        <end position="38"/>
    </location>
</feature>
<comment type="caution">
    <text evidence="7">The sequence shown here is derived from an EMBL/GenBank/DDBJ whole genome shotgun (WGS) entry which is preliminary data.</text>
</comment>
<gene>
    <name evidence="7" type="ORF">DSM100238_1335</name>
</gene>
<organism evidence="7 8">
    <name type="scientific">Bifidobacterium apri</name>
    <dbReference type="NCBI Taxonomy" id="1769423"/>
    <lineage>
        <taxon>Bacteria</taxon>
        <taxon>Bacillati</taxon>
        <taxon>Actinomycetota</taxon>
        <taxon>Actinomycetes</taxon>
        <taxon>Bifidobacteriales</taxon>
        <taxon>Bifidobacteriaceae</taxon>
        <taxon>Bifidobacterium</taxon>
    </lineage>
</organism>
<dbReference type="AlphaFoldDB" id="A0A6A2W2Y0"/>
<keyword evidence="3 6" id="KW-0812">Transmembrane</keyword>
<reference evidence="7 8" key="1">
    <citation type="submission" date="2019-09" db="EMBL/GenBank/DDBJ databases">
        <title>Characterization of the phylogenetic diversity of two novel species belonging to the genus Bifidobacterium: Bifidobacterium cebidarum sp. nov. and Bifidobacterium leontopitheci sp. nov.</title>
        <authorList>
            <person name="Lugli G.A."/>
            <person name="Duranti S."/>
            <person name="Milani C."/>
            <person name="Turroni F."/>
            <person name="Ventura M."/>
        </authorList>
    </citation>
    <scope>NUCLEOTIDE SEQUENCE [LARGE SCALE GENOMIC DNA]</scope>
    <source>
        <strain evidence="7 8">DSM 100238</strain>
    </source>
</reference>
<sequence length="246" mass="26560">MTLTISPIAQHGMLRCDPRTKLAFTLTVGCFCLTSAGGDAPVMQQARGVLICCTFLLLAGSGRLKQALAMGLFSVACVGLAHVTAHWHGTAAWFSTMSLTMWMQMLPSGVAAYWLMATTTASELTSALQRMHIPQAVTIPLAVMFRFFPTAAEEQRAINDAMRMRGVHIRGRKANRMLEYRVVPLVANMVRIGDELTQAALTRGLGARTERTSIARIGFHGLDIVLLTACGACCALWALTAFGVLS</sequence>
<evidence type="ECO:0000256" key="4">
    <source>
        <dbReference type="ARBA" id="ARBA00022989"/>
    </source>
</evidence>
<keyword evidence="8" id="KW-1185">Reference proteome</keyword>
<evidence type="ECO:0000256" key="1">
    <source>
        <dbReference type="ARBA" id="ARBA00004141"/>
    </source>
</evidence>
<keyword evidence="5 6" id="KW-0472">Membrane</keyword>
<dbReference type="PANTHER" id="PTHR34857">
    <property type="entry name" value="SLL0384 PROTEIN"/>
    <property type="match status" value="1"/>
</dbReference>
<dbReference type="Pfam" id="PF02361">
    <property type="entry name" value="CbiQ"/>
    <property type="match status" value="1"/>
</dbReference>
<protein>
    <submittedName>
        <fullName evidence="7">Cobalt transport protein</fullName>
    </submittedName>
</protein>
<dbReference type="InterPro" id="IPR003339">
    <property type="entry name" value="ABC/ECF_trnsptr_transmembrane"/>
</dbReference>
<proteinExistence type="predicted"/>
<accession>A0A6A2W2Y0</accession>
<dbReference type="InterPro" id="IPR051611">
    <property type="entry name" value="ECF_transporter_component"/>
</dbReference>
<feature type="transmembrane region" description="Helical" evidence="6">
    <location>
        <begin position="91"/>
        <end position="115"/>
    </location>
</feature>
<keyword evidence="2" id="KW-1003">Cell membrane</keyword>
<dbReference type="GO" id="GO:0005886">
    <property type="term" value="C:plasma membrane"/>
    <property type="evidence" value="ECO:0007669"/>
    <property type="project" value="UniProtKB-ARBA"/>
</dbReference>
<dbReference type="EMBL" id="WBSO01000010">
    <property type="protein sequence ID" value="KAB8297450.1"/>
    <property type="molecule type" value="Genomic_DNA"/>
</dbReference>
<feature type="transmembrane region" description="Helical" evidence="6">
    <location>
        <begin position="224"/>
        <end position="245"/>
    </location>
</feature>
<keyword evidence="4 6" id="KW-1133">Transmembrane helix</keyword>